<evidence type="ECO:0000313" key="11">
    <source>
        <dbReference type="EMBL" id="MFK7160504.1"/>
    </source>
</evidence>
<organism evidence="11 12">
    <name type="scientific">Marinospirillum alkalitolerans</name>
    <dbReference type="NCBI Taxonomy" id="3123374"/>
    <lineage>
        <taxon>Bacteria</taxon>
        <taxon>Pseudomonadati</taxon>
        <taxon>Pseudomonadota</taxon>
        <taxon>Gammaproteobacteria</taxon>
        <taxon>Oceanospirillales</taxon>
        <taxon>Oceanospirillaceae</taxon>
        <taxon>Marinospirillum</taxon>
    </lineage>
</organism>
<keyword evidence="12" id="KW-1185">Reference proteome</keyword>
<keyword evidence="11" id="KW-0969">Cilium</keyword>
<protein>
    <recommendedName>
        <fullName evidence="2">Negative regulator of flagellin synthesis</fullName>
    </recommendedName>
    <alternativeName>
        <fullName evidence="8">Anti-sigma-28 factor</fullName>
    </alternativeName>
</protein>
<keyword evidence="5" id="KW-0805">Transcription regulation</keyword>
<evidence type="ECO:0000256" key="7">
    <source>
        <dbReference type="ARBA" id="ARBA00024739"/>
    </source>
</evidence>
<evidence type="ECO:0000256" key="8">
    <source>
        <dbReference type="ARBA" id="ARBA00030117"/>
    </source>
</evidence>
<evidence type="ECO:0000256" key="4">
    <source>
        <dbReference type="ARBA" id="ARBA00022795"/>
    </source>
</evidence>
<keyword evidence="6" id="KW-0804">Transcription</keyword>
<dbReference type="InterPro" id="IPR031316">
    <property type="entry name" value="FlgM_C"/>
</dbReference>
<keyword evidence="3" id="KW-0678">Repressor</keyword>
<dbReference type="RefSeq" id="WP_405338277.1">
    <property type="nucleotide sequence ID" value="NZ_JBANFI010000003.1"/>
</dbReference>
<dbReference type="InterPro" id="IPR007412">
    <property type="entry name" value="FlgM"/>
</dbReference>
<feature type="compositionally biased region" description="Low complexity" evidence="9">
    <location>
        <begin position="26"/>
        <end position="37"/>
    </location>
</feature>
<proteinExistence type="inferred from homology"/>
<comment type="function">
    <text evidence="7">Responsible for the coupling of flagellin expression to flagellar assembly by preventing expression of the flagellin genes when a component of the middle class of proteins is defective. It negatively regulates flagellar genes by inhibiting the activity of FliA by directly binding to FliA.</text>
</comment>
<evidence type="ECO:0000313" key="12">
    <source>
        <dbReference type="Proteomes" id="UP001621714"/>
    </source>
</evidence>
<keyword evidence="11" id="KW-0282">Flagellum</keyword>
<evidence type="ECO:0000256" key="1">
    <source>
        <dbReference type="ARBA" id="ARBA00005322"/>
    </source>
</evidence>
<dbReference type="Pfam" id="PF04316">
    <property type="entry name" value="FlgM"/>
    <property type="match status" value="1"/>
</dbReference>
<sequence length="96" mass="10589">MAIELNGVGNHLSPRVRGGEQVTTKSSSSQPAAQPADHAQDRVELSSQAQRMLAADHTERFDENKVAALKQQIEDGRYQVDAQQVAARLLRFEADF</sequence>
<keyword evidence="11" id="KW-0966">Cell projection</keyword>
<comment type="similarity">
    <text evidence="1">Belongs to the FlgM family.</text>
</comment>
<evidence type="ECO:0000256" key="5">
    <source>
        <dbReference type="ARBA" id="ARBA00023015"/>
    </source>
</evidence>
<dbReference type="SUPFAM" id="SSF101498">
    <property type="entry name" value="Anti-sigma factor FlgM"/>
    <property type="match status" value="1"/>
</dbReference>
<dbReference type="InterPro" id="IPR035890">
    <property type="entry name" value="Anti-sigma-28_factor_FlgM_sf"/>
</dbReference>
<keyword evidence="4" id="KW-1005">Bacterial flagellum biogenesis</keyword>
<dbReference type="NCBIfam" id="TIGR03824">
    <property type="entry name" value="FlgM_jcvi"/>
    <property type="match status" value="1"/>
</dbReference>
<evidence type="ECO:0000256" key="3">
    <source>
        <dbReference type="ARBA" id="ARBA00022491"/>
    </source>
</evidence>
<feature type="domain" description="Anti-sigma-28 factor FlgM C-terminal" evidence="10">
    <location>
        <begin position="41"/>
        <end position="90"/>
    </location>
</feature>
<evidence type="ECO:0000256" key="2">
    <source>
        <dbReference type="ARBA" id="ARBA00017823"/>
    </source>
</evidence>
<comment type="caution">
    <text evidence="11">The sequence shown here is derived from an EMBL/GenBank/DDBJ whole genome shotgun (WGS) entry which is preliminary data.</text>
</comment>
<dbReference type="Proteomes" id="UP001621714">
    <property type="component" value="Unassembled WGS sequence"/>
</dbReference>
<evidence type="ECO:0000256" key="6">
    <source>
        <dbReference type="ARBA" id="ARBA00023163"/>
    </source>
</evidence>
<accession>A0ABW8PXC9</accession>
<dbReference type="EMBL" id="JBANFI010000003">
    <property type="protein sequence ID" value="MFK7160504.1"/>
    <property type="molecule type" value="Genomic_DNA"/>
</dbReference>
<gene>
    <name evidence="11" type="primary">flgM</name>
    <name evidence="11" type="ORF">V6U78_05585</name>
</gene>
<reference evidence="11 12" key="1">
    <citation type="submission" date="2024-02" db="EMBL/GenBank/DDBJ databases">
        <title>Marinospirillum sp. MEB 164 isolated from Lonar lake sediment.</title>
        <authorList>
            <person name="Joshi A."/>
            <person name="Thite S."/>
        </authorList>
    </citation>
    <scope>NUCLEOTIDE SEQUENCE [LARGE SCALE GENOMIC DNA]</scope>
    <source>
        <strain evidence="11 12">MEB164</strain>
    </source>
</reference>
<evidence type="ECO:0000256" key="9">
    <source>
        <dbReference type="SAM" id="MobiDB-lite"/>
    </source>
</evidence>
<feature type="region of interest" description="Disordered" evidence="9">
    <location>
        <begin position="1"/>
        <end position="48"/>
    </location>
</feature>
<evidence type="ECO:0000259" key="10">
    <source>
        <dbReference type="Pfam" id="PF04316"/>
    </source>
</evidence>
<name>A0ABW8PXC9_9GAMM</name>